<dbReference type="GO" id="GO:0005737">
    <property type="term" value="C:cytoplasm"/>
    <property type="evidence" value="ECO:0007669"/>
    <property type="project" value="TreeGrafter"/>
</dbReference>
<comment type="catalytic activity">
    <reaction evidence="1">
        <text>S-ubiquitinyl-[E2 ubiquitin-conjugating enzyme]-L-cysteine + [acceptor protein]-L-lysine = [E2 ubiquitin-conjugating enzyme]-L-cysteine + N(6)-ubiquitinyl-[acceptor protein]-L-lysine.</text>
        <dbReference type="EC" id="2.3.2.27"/>
    </reaction>
</comment>
<evidence type="ECO:0000256" key="4">
    <source>
        <dbReference type="ARBA" id="ARBA00022737"/>
    </source>
</evidence>
<keyword evidence="6" id="KW-0964">Secreted</keyword>
<dbReference type="RefSeq" id="WP_153331335.1">
    <property type="nucleotide sequence ID" value="NZ_CP181271.1"/>
</dbReference>
<dbReference type="EC" id="2.3.2.27" evidence="2"/>
<comment type="PTM">
    <text evidence="6">Ubiquitinated in the presence of host E1 ubiquitin-activating enzyme, E2 ubiquitin-conjugating enzyme and ubiquitin.</text>
</comment>
<dbReference type="PANTHER" id="PTHR48051">
    <property type="match status" value="1"/>
</dbReference>
<keyword evidence="5" id="KW-0843">Virulence</keyword>
<feature type="active site" description="Glycyl thioester intermediate" evidence="6">
    <location>
        <position position="1419"/>
    </location>
</feature>
<evidence type="ECO:0000256" key="3">
    <source>
        <dbReference type="ARBA" id="ARBA00022614"/>
    </source>
</evidence>
<keyword evidence="6" id="KW-0832">Ubl conjugation</keyword>
<feature type="domain" description="NEL" evidence="7">
    <location>
        <begin position="1331"/>
        <end position="1646"/>
    </location>
</feature>
<keyword evidence="6" id="KW-1035">Host cytoplasm</keyword>
<accession>A0A6I1WMG0</accession>
<dbReference type="InterPro" id="IPR003591">
    <property type="entry name" value="Leu-rich_rpt_typical-subtyp"/>
</dbReference>
<dbReference type="Gene3D" id="1.20.58.360">
    <property type="entry name" value="Shigella T3SS effector IpaH defines"/>
    <property type="match status" value="1"/>
</dbReference>
<dbReference type="Pfam" id="PF14496">
    <property type="entry name" value="NEL"/>
    <property type="match status" value="1"/>
</dbReference>
<dbReference type="InterPro" id="IPR046673">
    <property type="entry name" value="ToxA_N"/>
</dbReference>
<dbReference type="EMBL" id="WIVV01000010">
    <property type="protein sequence ID" value="MQU41693.1"/>
    <property type="molecule type" value="Genomic_DNA"/>
</dbReference>
<dbReference type="InterPro" id="IPR032675">
    <property type="entry name" value="LRR_dom_sf"/>
</dbReference>
<dbReference type="GO" id="GO:0005576">
    <property type="term" value="C:extracellular region"/>
    <property type="evidence" value="ECO:0007669"/>
    <property type="project" value="UniProtKB-UniRule"/>
</dbReference>
<name>A0A6I1WMG0_9PSED</name>
<dbReference type="InterPro" id="IPR001611">
    <property type="entry name" value="Leu-rich_rpt"/>
</dbReference>
<keyword evidence="6" id="KW-0808">Transferase</keyword>
<dbReference type="GO" id="GO:0016567">
    <property type="term" value="P:protein ubiquitination"/>
    <property type="evidence" value="ECO:0007669"/>
    <property type="project" value="InterPro"/>
</dbReference>
<comment type="caution">
    <text evidence="8">The sequence shown here is derived from an EMBL/GenBank/DDBJ whole genome shotgun (WGS) entry which is preliminary data.</text>
</comment>
<dbReference type="Pfam" id="PF20178">
    <property type="entry name" value="ToxA_N"/>
    <property type="match status" value="1"/>
</dbReference>
<dbReference type="InterPro" id="IPR050216">
    <property type="entry name" value="LRR_domain-containing"/>
</dbReference>
<dbReference type="PROSITE" id="PS52053">
    <property type="entry name" value="NEL"/>
    <property type="match status" value="1"/>
</dbReference>
<evidence type="ECO:0000259" key="7">
    <source>
        <dbReference type="PROSITE" id="PS52053"/>
    </source>
</evidence>
<evidence type="ECO:0000313" key="9">
    <source>
        <dbReference type="Proteomes" id="UP000466863"/>
    </source>
</evidence>
<evidence type="ECO:0000256" key="6">
    <source>
        <dbReference type="PROSITE-ProRule" id="PRU01398"/>
    </source>
</evidence>
<reference evidence="8 9" key="1">
    <citation type="submission" date="2019-10" db="EMBL/GenBank/DDBJ databases">
        <title>Evaluation of single-gene subtyping targets for Pseudomonas.</title>
        <authorList>
            <person name="Reichler S.J."/>
            <person name="Orsi R.H."/>
            <person name="Wiedmann M."/>
            <person name="Martin N.H."/>
            <person name="Murphy S.I."/>
        </authorList>
    </citation>
    <scope>NUCLEOTIDE SEQUENCE [LARGE SCALE GENOMIC DNA]</scope>
    <source>
        <strain evidence="8 9">FSL R10-1876</strain>
    </source>
</reference>
<keyword evidence="4" id="KW-0677">Repeat</keyword>
<evidence type="ECO:0000256" key="1">
    <source>
        <dbReference type="ARBA" id="ARBA00000900"/>
    </source>
</evidence>
<proteinExistence type="inferred from homology"/>
<protein>
    <recommendedName>
        <fullName evidence="2">RING-type E3 ubiquitin transferase</fullName>
        <ecNumber evidence="2">2.3.2.27</ecNumber>
    </recommendedName>
</protein>
<gene>
    <name evidence="8" type="ORF">GHO28_04090</name>
</gene>
<evidence type="ECO:0000256" key="5">
    <source>
        <dbReference type="ARBA" id="ARBA00023026"/>
    </source>
</evidence>
<comment type="similarity">
    <text evidence="6">Belongs to the LRR-containing bacterial E3 ligase family.</text>
</comment>
<evidence type="ECO:0000256" key="2">
    <source>
        <dbReference type="ARBA" id="ARBA00012483"/>
    </source>
</evidence>
<keyword evidence="6" id="KW-0833">Ubl conjugation pathway</keyword>
<evidence type="ECO:0000313" key="8">
    <source>
        <dbReference type="EMBL" id="MQU41693.1"/>
    </source>
</evidence>
<sequence>MSTVPLTNTSLKPPDLKDLGIHHDLIKAKAQSAINNFHASLLPALHNQAYPPVPGYNLLSAEQQQGLREHQALSRTNLINLRQYLDDISSVEAFAEPLLQDALLKAFGIACDVRKNVITLTTLNTYTKEIESRATQTLLQAALHNFLPDQAEAGGIPRGSHLWDYKSTRSSDPAPKLLEIDPVAFAHLCRELDIGKRYQEHLAAIVSPPQARDKLAIATVFSAHERSTLLLQADVALMNKHIKPETHATLMRFGAGDERALYGSLPITCNYMKLDEVQFSSMILFHGAPLEQEQRCIVYIPGDPISCLKEYDNLRAAHADLMIKLQDATYREFFIHLAPQSQKLALTKRFNNRFAKGGRDPLGMAQQPVSGNLFEHLYTYKTLQMMADARFLAVPTDDINRIALLDRLEHYLDVSLNVLNVAAFFVPGLGEVMAVVFAAQIMNDVYHGIEAWEQDDKDLAWAYTKGVLVNLATAAAVGKLASDFARPLPVKPVPLIEELAVFSQEEGQTKLWKPDITPFEHDISLPPALKPDAKGLYYHMSRYYLKLEDKHYSVEKTGEQTYRLLHPTEPTTYGPELSHNNYGAWKHAAEELADWDENTLFRRLHPTLSTVDSETVEQMLHACAVDDAELRQVHVDQSPPPALLNDSITRLAIDQDLQRFIQRMQAGDRTADPQIQLQLLVEEDMWPPTKALRFIDIQGKTISEYGNNLTKKLPIIQVLDSQLRRGEMLKVVLESLAPEEVTALVGLSTEQGEIGSSLTEKAEALHKRLTRRARQRTDKLFASRYTSPPMPDSPAARQLLKRFPTLPGPVVDELLASATQAEFEVLDKQIRVPVRIAQEANLYAQELRLTRAFEGLYLEYLNNADTQKLLLHSLADMPGWSKDVRIEVRDGEFSGPLLDHVGAADAPIRKVLVKEGSQYQTYDANHLSLHGLDDLYASVLHALPDAQRQALGFPHPAQGPALKAALAQRAPMSRSALRDVLQIPRTREPSPMRLAKGRPVDSFPQPAAARCARSPFACFRSSPRRVRSLITELYPTHTAEAVEEFLGLEDLYSREGLQRLEALKTEFRTLVKDLENWKAKPPELAQVSPHHVRLVNPVDKQRVINKLIKCWQRRITQPLGDIETSLGETLNIEGIHLGTFPELTADFSHVKQLQFKNFYLQPDINGLLRQFSGLRSLTLNSTHLLEIPSSIFDLASLTHLNLGGNSITLSVEEAGKLSEMTQLNVLDLNNNPLGEVPDFTHMNQLQQLNLRNTRLSTWPSGLETLQELTNLDLRENNLTALPQSYFQLSRERLRSTYVHGNPLPAVTLEAVLAYREQLGLRFEARVHARGAEPHPADVWLDNTQHSEQRLDQLELWSAVQAEPGNRDFFRVIHDLSESPDFRFAREQLTQRVWRVIAAAAEDTSLRHEFFGGAVEHQTCIDRVQTVFSRFGYKVLLHEIGLLQGVAKETELLKLIKGRTRLLQLDDIAQTQIDLQTSAYNTAREEARLSPGQIAELKPDPLEVQLIYQVDLGDRLELPWQPSHMKFRTLAKITPAQIEEAFNLVINQEKIPGYLPKKMLEEEPWVDYLTEHYGAEIEAEREPHIQRIKDIDQLQDLQEQWAEKQAEGDSDALQTLTHDLKALAQKLGVDEQKVFTKAPMLDEDYYALQLKARAELDEVLVKLTQTLLDKKQPSIILDE</sequence>
<dbReference type="GO" id="GO:0061630">
    <property type="term" value="F:ubiquitin protein ligase activity"/>
    <property type="evidence" value="ECO:0007669"/>
    <property type="project" value="UniProtKB-EC"/>
</dbReference>
<dbReference type="InterPro" id="IPR029487">
    <property type="entry name" value="NEL_dom"/>
</dbReference>
<dbReference type="SMART" id="SM00369">
    <property type="entry name" value="LRR_TYP"/>
    <property type="match status" value="4"/>
</dbReference>
<dbReference type="PROSITE" id="PS51450">
    <property type="entry name" value="LRR"/>
    <property type="match status" value="1"/>
</dbReference>
<dbReference type="PANTHER" id="PTHR48051:SF1">
    <property type="entry name" value="RAS SUPPRESSOR PROTEIN 1"/>
    <property type="match status" value="1"/>
</dbReference>
<dbReference type="Gene3D" id="3.80.10.10">
    <property type="entry name" value="Ribonuclease Inhibitor"/>
    <property type="match status" value="1"/>
</dbReference>
<dbReference type="SUPFAM" id="SSF52058">
    <property type="entry name" value="L domain-like"/>
    <property type="match status" value="1"/>
</dbReference>
<dbReference type="Proteomes" id="UP000466863">
    <property type="component" value="Unassembled WGS sequence"/>
</dbReference>
<organism evidence="8 9">
    <name type="scientific">Pseudomonas helleri</name>
    <dbReference type="NCBI Taxonomy" id="1608996"/>
    <lineage>
        <taxon>Bacteria</taxon>
        <taxon>Pseudomonadati</taxon>
        <taxon>Pseudomonadota</taxon>
        <taxon>Gammaproteobacteria</taxon>
        <taxon>Pseudomonadales</taxon>
        <taxon>Pseudomonadaceae</taxon>
        <taxon>Pseudomonas</taxon>
    </lineage>
</organism>
<keyword evidence="3" id="KW-0433">Leucine-rich repeat</keyword>